<dbReference type="PROSITE" id="PS51935">
    <property type="entry name" value="NLPC_P60"/>
    <property type="match status" value="1"/>
</dbReference>
<feature type="compositionally biased region" description="Polar residues" evidence="5">
    <location>
        <begin position="213"/>
        <end position="233"/>
    </location>
</feature>
<dbReference type="InterPro" id="IPR051202">
    <property type="entry name" value="Peptidase_C40"/>
</dbReference>
<organism evidence="8 9">
    <name type="scientific">Lactobacillus johnsonii</name>
    <dbReference type="NCBI Taxonomy" id="33959"/>
    <lineage>
        <taxon>Bacteria</taxon>
        <taxon>Bacillati</taxon>
        <taxon>Bacillota</taxon>
        <taxon>Bacilli</taxon>
        <taxon>Lactobacillales</taxon>
        <taxon>Lactobacillaceae</taxon>
        <taxon>Lactobacillus</taxon>
    </lineage>
</organism>
<feature type="domain" description="NlpC/P60" evidence="7">
    <location>
        <begin position="269"/>
        <end position="383"/>
    </location>
</feature>
<dbReference type="GO" id="GO:0008234">
    <property type="term" value="F:cysteine-type peptidase activity"/>
    <property type="evidence" value="ECO:0007669"/>
    <property type="project" value="UniProtKB-KW"/>
</dbReference>
<dbReference type="InterPro" id="IPR024968">
    <property type="entry name" value="SlpA_C_lactobacillus"/>
</dbReference>
<gene>
    <name evidence="8" type="ORF">K8V69_08340</name>
</gene>
<dbReference type="InterPro" id="IPR000064">
    <property type="entry name" value="NLP_P60_dom"/>
</dbReference>
<evidence type="ECO:0000256" key="4">
    <source>
        <dbReference type="ARBA" id="ARBA00022807"/>
    </source>
</evidence>
<evidence type="ECO:0000313" key="8">
    <source>
        <dbReference type="EMBL" id="HJE50151.1"/>
    </source>
</evidence>
<comment type="similarity">
    <text evidence="1">Belongs to the peptidase C40 family.</text>
</comment>
<dbReference type="GO" id="GO:0006508">
    <property type="term" value="P:proteolysis"/>
    <property type="evidence" value="ECO:0007669"/>
    <property type="project" value="UniProtKB-KW"/>
</dbReference>
<keyword evidence="4" id="KW-0788">Thiol protease</keyword>
<name>A0A921JPP6_LACJH</name>
<evidence type="ECO:0000256" key="2">
    <source>
        <dbReference type="ARBA" id="ARBA00022670"/>
    </source>
</evidence>
<evidence type="ECO:0000259" key="7">
    <source>
        <dbReference type="PROSITE" id="PS51935"/>
    </source>
</evidence>
<feature type="region of interest" description="Disordered" evidence="5">
    <location>
        <begin position="213"/>
        <end position="271"/>
    </location>
</feature>
<accession>A0A921JPP6</accession>
<dbReference type="PANTHER" id="PTHR47053:SF1">
    <property type="entry name" value="MUREIN DD-ENDOPEPTIDASE MEPH-RELATED"/>
    <property type="match status" value="1"/>
</dbReference>
<dbReference type="Proteomes" id="UP000732527">
    <property type="component" value="Unassembled WGS sequence"/>
</dbReference>
<dbReference type="Gene3D" id="3.90.1720.10">
    <property type="entry name" value="endopeptidase domain like (from Nostoc punctiforme)"/>
    <property type="match status" value="1"/>
</dbReference>
<proteinExistence type="inferred from homology"/>
<reference evidence="8" key="1">
    <citation type="journal article" date="2021" name="PeerJ">
        <title>Extensive microbial diversity within the chicken gut microbiome revealed by metagenomics and culture.</title>
        <authorList>
            <person name="Gilroy R."/>
            <person name="Ravi A."/>
            <person name="Getino M."/>
            <person name="Pursley I."/>
            <person name="Horton D.L."/>
            <person name="Alikhan N.F."/>
            <person name="Baker D."/>
            <person name="Gharbi K."/>
            <person name="Hall N."/>
            <person name="Watson M."/>
            <person name="Adriaenssens E.M."/>
            <person name="Foster-Nyarko E."/>
            <person name="Jarju S."/>
            <person name="Secka A."/>
            <person name="Antonio M."/>
            <person name="Oren A."/>
            <person name="Chaudhuri R.R."/>
            <person name="La Ragione R."/>
            <person name="Hildebrand F."/>
            <person name="Pallen M.J."/>
        </authorList>
    </citation>
    <scope>NUCLEOTIDE SEQUENCE</scope>
    <source>
        <strain evidence="8">CHK192-2623</strain>
    </source>
</reference>
<evidence type="ECO:0000313" key="9">
    <source>
        <dbReference type="Proteomes" id="UP000732527"/>
    </source>
</evidence>
<dbReference type="PANTHER" id="PTHR47053">
    <property type="entry name" value="MUREIN DD-ENDOPEPTIDASE MEPH-RELATED"/>
    <property type="match status" value="1"/>
</dbReference>
<feature type="chain" id="PRO_5038766175" evidence="6">
    <location>
        <begin position="20"/>
        <end position="383"/>
    </location>
</feature>
<sequence length="383" mass="40020">MTIKSKVIKFTTAASFAVAGIATLSAAKLNSLSFNGTAQASTLQAPAKEIGVVKVNSKTGESVAVWNSYEDGKQQTGKYLPHQSSWKTYKKVKTVKGETWYNLGGNQWISSDNVEEEAPIAFTADLSAVATAVSQVPAANVNNAQQAATTTANTASVATTTPVQTNTAANVQQATTSVAQPAQQTATTAASTNTQAAPAKTYYVQTNTAATTKQVSTASTQSNTTYTAPAQNNTAAKPAQQQVQPTQQASSQAATTQTAKPQASTQSNSSTAQTVVSAAQSQIGKPYVWGATGPNAYDCSGLVQYAYSQAGKNVGRTTYQQAGAGQHISVSQAQPGDILMWGDYHDAIYVGNNQYVHAPQPGQNVTQASISSYFMPDYAIRVN</sequence>
<dbReference type="InterPro" id="IPR038765">
    <property type="entry name" value="Papain-like_cys_pep_sf"/>
</dbReference>
<dbReference type="Pfam" id="PF03217">
    <property type="entry name" value="SlpA"/>
    <property type="match status" value="1"/>
</dbReference>
<keyword evidence="6" id="KW-0732">Signal</keyword>
<feature type="signal peptide" evidence="6">
    <location>
        <begin position="1"/>
        <end position="19"/>
    </location>
</feature>
<keyword evidence="2" id="KW-0645">Protease</keyword>
<dbReference type="EMBL" id="DYYQ01000056">
    <property type="protein sequence ID" value="HJE50151.1"/>
    <property type="molecule type" value="Genomic_DNA"/>
</dbReference>
<evidence type="ECO:0000256" key="3">
    <source>
        <dbReference type="ARBA" id="ARBA00022801"/>
    </source>
</evidence>
<evidence type="ECO:0000256" key="6">
    <source>
        <dbReference type="SAM" id="SignalP"/>
    </source>
</evidence>
<keyword evidence="3" id="KW-0378">Hydrolase</keyword>
<evidence type="ECO:0000256" key="1">
    <source>
        <dbReference type="ARBA" id="ARBA00007074"/>
    </source>
</evidence>
<evidence type="ECO:0000256" key="5">
    <source>
        <dbReference type="SAM" id="MobiDB-lite"/>
    </source>
</evidence>
<reference evidence="8" key="2">
    <citation type="submission" date="2021-09" db="EMBL/GenBank/DDBJ databases">
        <authorList>
            <person name="Gilroy R."/>
        </authorList>
    </citation>
    <scope>NUCLEOTIDE SEQUENCE</scope>
    <source>
        <strain evidence="8">CHK192-2623</strain>
    </source>
</reference>
<dbReference type="AlphaFoldDB" id="A0A921JPP6"/>
<dbReference type="Pfam" id="PF00877">
    <property type="entry name" value="NLPC_P60"/>
    <property type="match status" value="1"/>
</dbReference>
<comment type="caution">
    <text evidence="8">The sequence shown here is derived from an EMBL/GenBank/DDBJ whole genome shotgun (WGS) entry which is preliminary data.</text>
</comment>
<feature type="compositionally biased region" description="Low complexity" evidence="5">
    <location>
        <begin position="234"/>
        <end position="271"/>
    </location>
</feature>
<dbReference type="SUPFAM" id="SSF54001">
    <property type="entry name" value="Cysteine proteinases"/>
    <property type="match status" value="1"/>
</dbReference>
<protein>
    <submittedName>
        <fullName evidence="8">NlpC/P60 family protein</fullName>
    </submittedName>
</protein>